<feature type="transmembrane region" description="Helical" evidence="7">
    <location>
        <begin position="375"/>
        <end position="400"/>
    </location>
</feature>
<feature type="transmembrane region" description="Helical" evidence="7">
    <location>
        <begin position="47"/>
        <end position="65"/>
    </location>
</feature>
<dbReference type="GO" id="GO:0005765">
    <property type="term" value="C:lysosomal membrane"/>
    <property type="evidence" value="ECO:0007669"/>
    <property type="project" value="TreeGrafter"/>
</dbReference>
<keyword evidence="10" id="KW-1185">Reference proteome</keyword>
<dbReference type="SUPFAM" id="SSF103473">
    <property type="entry name" value="MFS general substrate transporter"/>
    <property type="match status" value="1"/>
</dbReference>
<dbReference type="InterPro" id="IPR001958">
    <property type="entry name" value="Tet-R_TetA/multi-R_MdtG-like"/>
</dbReference>
<dbReference type="Gene3D" id="1.20.1250.20">
    <property type="entry name" value="MFS general substrate transporter like domains"/>
    <property type="match status" value="1"/>
</dbReference>
<feature type="transmembrane region" description="Helical" evidence="7">
    <location>
        <begin position="315"/>
        <end position="334"/>
    </location>
</feature>
<dbReference type="InterPro" id="IPR051068">
    <property type="entry name" value="MFS_Domain-Containing_Protein"/>
</dbReference>
<evidence type="ECO:0000256" key="6">
    <source>
        <dbReference type="SAM" id="MobiDB-lite"/>
    </source>
</evidence>
<evidence type="ECO:0000256" key="5">
    <source>
        <dbReference type="ARBA" id="ARBA00023136"/>
    </source>
</evidence>
<dbReference type="PANTHER" id="PTHR23510">
    <property type="entry name" value="INNER MEMBRANE TRANSPORT PROTEIN YAJR"/>
    <property type="match status" value="1"/>
</dbReference>
<dbReference type="InterPro" id="IPR036259">
    <property type="entry name" value="MFS_trans_sf"/>
</dbReference>
<feature type="transmembrane region" description="Helical" evidence="7">
    <location>
        <begin position="275"/>
        <end position="295"/>
    </location>
</feature>
<dbReference type="PRINTS" id="PR01035">
    <property type="entry name" value="TCRTETA"/>
</dbReference>
<keyword evidence="2" id="KW-0813">Transport</keyword>
<evidence type="ECO:0000256" key="7">
    <source>
        <dbReference type="SAM" id="Phobius"/>
    </source>
</evidence>
<evidence type="ECO:0000256" key="3">
    <source>
        <dbReference type="ARBA" id="ARBA00022692"/>
    </source>
</evidence>
<dbReference type="CDD" id="cd17326">
    <property type="entry name" value="MFS_MFSD8"/>
    <property type="match status" value="1"/>
</dbReference>
<feature type="transmembrane region" description="Helical" evidence="7">
    <location>
        <begin position="443"/>
        <end position="464"/>
    </location>
</feature>
<feature type="transmembrane region" description="Helical" evidence="7">
    <location>
        <begin position="138"/>
        <end position="163"/>
    </location>
</feature>
<feature type="domain" description="Major facilitator superfamily (MFS) profile" evidence="8">
    <location>
        <begin position="46"/>
        <end position="468"/>
    </location>
</feature>
<feature type="transmembrane region" description="Helical" evidence="7">
    <location>
        <begin position="412"/>
        <end position="431"/>
    </location>
</feature>
<evidence type="ECO:0000256" key="2">
    <source>
        <dbReference type="ARBA" id="ARBA00022448"/>
    </source>
</evidence>
<organism evidence="9 10">
    <name type="scientific">Polysphondylium violaceum</name>
    <dbReference type="NCBI Taxonomy" id="133409"/>
    <lineage>
        <taxon>Eukaryota</taxon>
        <taxon>Amoebozoa</taxon>
        <taxon>Evosea</taxon>
        <taxon>Eumycetozoa</taxon>
        <taxon>Dictyostelia</taxon>
        <taxon>Dictyosteliales</taxon>
        <taxon>Dictyosteliaceae</taxon>
        <taxon>Polysphondylium</taxon>
    </lineage>
</organism>
<dbReference type="InterPro" id="IPR020846">
    <property type="entry name" value="MFS_dom"/>
</dbReference>
<accession>A0A8J4PSV7</accession>
<feature type="region of interest" description="Disordered" evidence="6">
    <location>
        <begin position="472"/>
        <end position="499"/>
    </location>
</feature>
<feature type="transmembrane region" description="Helical" evidence="7">
    <location>
        <begin position="346"/>
        <end position="363"/>
    </location>
</feature>
<dbReference type="InterPro" id="IPR011701">
    <property type="entry name" value="MFS"/>
</dbReference>
<comment type="subcellular location">
    <subcellularLocation>
        <location evidence="1">Endomembrane system</location>
        <topology evidence="1">Multi-pass membrane protein</topology>
    </subcellularLocation>
</comment>
<evidence type="ECO:0000256" key="1">
    <source>
        <dbReference type="ARBA" id="ARBA00004127"/>
    </source>
</evidence>
<keyword evidence="5 7" id="KW-0472">Membrane</keyword>
<comment type="caution">
    <text evidence="9">The sequence shown here is derived from an EMBL/GenBank/DDBJ whole genome shotgun (WGS) entry which is preliminary data.</text>
</comment>
<dbReference type="Pfam" id="PF07690">
    <property type="entry name" value="MFS_1"/>
    <property type="match status" value="1"/>
</dbReference>
<dbReference type="OrthoDB" id="370281at2759"/>
<evidence type="ECO:0000313" key="10">
    <source>
        <dbReference type="Proteomes" id="UP000695562"/>
    </source>
</evidence>
<keyword evidence="3 7" id="KW-0812">Transmembrane</keyword>
<dbReference type="GO" id="GO:0022857">
    <property type="term" value="F:transmembrane transporter activity"/>
    <property type="evidence" value="ECO:0007669"/>
    <property type="project" value="InterPro"/>
</dbReference>
<gene>
    <name evidence="9" type="ORF">CYY_004762</name>
</gene>
<sequence length="499" mass="55474">MSTKSYHQVDDDENEKVIVVTTADNSNNIDSSNSEQDEAKKRVAKSINIMVLTVFLQSIGFTVMMPSMYDYLEWIRPSFGDYNGWVVAVYSAGQFLSSPFFGYWSNKRDAREPLIVSIIISIVGNILYAIVYKFNGKAVIIMAIARFIVGIGAGNVSVCRAFASEVSDISSKTTTMAKMGAAQGAGFVLGPAIGYALAYCNFHIKDLVINEYTAPGYLSVLFAFANITAILIAFKDTRDIKSRLEKEKIDIETAKANSNSTGVKRPWYYQKNQKLLPIFVSIFLFAIVISIFAVFETILTELTKRYYNWEVKQNGYILGGTGILSIVVFVVISLPFIKKFDDRKMVIFGFANLTVALLFLANYGKPFNWETDLPLWQFIIGSVFVSIGYPIASSLIYAIFSKVLNPTSQGTKMGWLTAGGSLARMLGPIWAQSIWNKCNQEGMVLFLVTASISVVAIITLIVFFRKLDPHPDYKPPTPPPPKTTSINADEYDESKPLLN</sequence>
<keyword evidence="4 7" id="KW-1133">Transmembrane helix</keyword>
<dbReference type="Proteomes" id="UP000695562">
    <property type="component" value="Unassembled WGS sequence"/>
</dbReference>
<dbReference type="AlphaFoldDB" id="A0A8J4PSV7"/>
<feature type="transmembrane region" description="Helical" evidence="7">
    <location>
        <begin position="114"/>
        <end position="132"/>
    </location>
</feature>
<proteinExistence type="predicted"/>
<dbReference type="PROSITE" id="PS50850">
    <property type="entry name" value="MFS"/>
    <property type="match status" value="1"/>
</dbReference>
<dbReference type="PANTHER" id="PTHR23510:SF3">
    <property type="entry name" value="MAJOR FACILITATOR SUPERFAMILY DOMAIN-CONTAINING PROTEIN 8"/>
    <property type="match status" value="1"/>
</dbReference>
<name>A0A8J4PSV7_9MYCE</name>
<feature type="transmembrane region" description="Helical" evidence="7">
    <location>
        <begin position="184"/>
        <end position="204"/>
    </location>
</feature>
<protein>
    <recommendedName>
        <fullName evidence="8">Major facilitator superfamily (MFS) profile domain-containing protein</fullName>
    </recommendedName>
</protein>
<dbReference type="EMBL" id="AJWJ01000174">
    <property type="protein sequence ID" value="KAF2073938.1"/>
    <property type="molecule type" value="Genomic_DNA"/>
</dbReference>
<reference evidence="9" key="1">
    <citation type="submission" date="2020-01" db="EMBL/GenBank/DDBJ databases">
        <title>Development of genomics and gene disruption for Polysphondylium violaceum indicates a role for the polyketide synthase stlB in stalk morphogenesis.</title>
        <authorList>
            <person name="Narita B."/>
            <person name="Kawabe Y."/>
            <person name="Kin K."/>
            <person name="Saito T."/>
            <person name="Gibbs R."/>
            <person name="Kuspa A."/>
            <person name="Muzny D."/>
            <person name="Queller D."/>
            <person name="Richards S."/>
            <person name="Strassman J."/>
            <person name="Sucgang R."/>
            <person name="Worley K."/>
            <person name="Schaap P."/>
        </authorList>
    </citation>
    <scope>NUCLEOTIDE SEQUENCE</scope>
    <source>
        <strain evidence="9">QSvi11</strain>
    </source>
</reference>
<evidence type="ECO:0000259" key="8">
    <source>
        <dbReference type="PROSITE" id="PS50850"/>
    </source>
</evidence>
<feature type="transmembrane region" description="Helical" evidence="7">
    <location>
        <begin position="216"/>
        <end position="234"/>
    </location>
</feature>
<feature type="transmembrane region" description="Helical" evidence="7">
    <location>
        <begin position="85"/>
        <end position="102"/>
    </location>
</feature>
<evidence type="ECO:0000313" key="9">
    <source>
        <dbReference type="EMBL" id="KAF2073938.1"/>
    </source>
</evidence>
<evidence type="ECO:0000256" key="4">
    <source>
        <dbReference type="ARBA" id="ARBA00022989"/>
    </source>
</evidence>
<dbReference type="GO" id="GO:0012505">
    <property type="term" value="C:endomembrane system"/>
    <property type="evidence" value="ECO:0007669"/>
    <property type="project" value="UniProtKB-SubCell"/>
</dbReference>